<sequence>MLGEHGVFEKQRFFEGSVRVPLIVRWPRRFQARTVDRNVSLCDLFATLCELAGIDVPVGLDSRSLVPLLPGDDSGWDNEAVSEFQARNLMIKRDHLKYQSYGPGMPEVLFDLRADPGELRNAIDDVEHADAVAGFQKRRDELGFS</sequence>
<reference evidence="4 5" key="1">
    <citation type="submission" date="2024-09" db="EMBL/GenBank/DDBJ databases">
        <authorList>
            <person name="Sun Q."/>
            <person name="Mori K."/>
        </authorList>
    </citation>
    <scope>NUCLEOTIDE SEQUENCE [LARGE SCALE GENOMIC DNA]</scope>
    <source>
        <strain evidence="4 5">JCM 3331</strain>
    </source>
</reference>
<keyword evidence="1" id="KW-0479">Metal-binding</keyword>
<feature type="domain" description="N-sulphoglucosamine sulphohydrolase C-terminal" evidence="3">
    <location>
        <begin position="3"/>
        <end position="138"/>
    </location>
</feature>
<dbReference type="SUPFAM" id="SSF53649">
    <property type="entry name" value="Alkaline phosphatase-like"/>
    <property type="match status" value="1"/>
</dbReference>
<comment type="caution">
    <text evidence="4">The sequence shown here is derived from an EMBL/GenBank/DDBJ whole genome shotgun (WGS) entry which is preliminary data.</text>
</comment>
<dbReference type="EMBL" id="JBHMCG010000036">
    <property type="protein sequence ID" value="MFB9572225.1"/>
    <property type="molecule type" value="Genomic_DNA"/>
</dbReference>
<name>A0ABV5R302_9ACTN</name>
<dbReference type="Proteomes" id="UP001589710">
    <property type="component" value="Unassembled WGS sequence"/>
</dbReference>
<dbReference type="PANTHER" id="PTHR45953">
    <property type="entry name" value="IDURONATE 2-SULFATASE"/>
    <property type="match status" value="1"/>
</dbReference>
<accession>A0ABV5R302</accession>
<evidence type="ECO:0000259" key="3">
    <source>
        <dbReference type="Pfam" id="PF16347"/>
    </source>
</evidence>
<evidence type="ECO:0000256" key="1">
    <source>
        <dbReference type="ARBA" id="ARBA00022723"/>
    </source>
</evidence>
<dbReference type="RefSeq" id="WP_345519012.1">
    <property type="nucleotide sequence ID" value="NZ_BAAAXD010000051.1"/>
</dbReference>
<dbReference type="InterPro" id="IPR032506">
    <property type="entry name" value="SGSH_C"/>
</dbReference>
<keyword evidence="2" id="KW-0378">Hydrolase</keyword>
<evidence type="ECO:0000256" key="2">
    <source>
        <dbReference type="ARBA" id="ARBA00022801"/>
    </source>
</evidence>
<keyword evidence="5" id="KW-1185">Reference proteome</keyword>
<dbReference type="PANTHER" id="PTHR45953:SF1">
    <property type="entry name" value="IDURONATE 2-SULFATASE"/>
    <property type="match status" value="1"/>
</dbReference>
<evidence type="ECO:0000313" key="5">
    <source>
        <dbReference type="Proteomes" id="UP001589710"/>
    </source>
</evidence>
<dbReference type="InterPro" id="IPR017850">
    <property type="entry name" value="Alkaline_phosphatase_core_sf"/>
</dbReference>
<dbReference type="Gene3D" id="3.40.720.10">
    <property type="entry name" value="Alkaline Phosphatase, subunit A"/>
    <property type="match status" value="1"/>
</dbReference>
<protein>
    <submittedName>
        <fullName evidence="4">Sulfatase/phosphatase domain-containing protein</fullName>
    </submittedName>
</protein>
<evidence type="ECO:0000313" key="4">
    <source>
        <dbReference type="EMBL" id="MFB9572225.1"/>
    </source>
</evidence>
<gene>
    <name evidence="4" type="ORF">ACFFTL_07785</name>
</gene>
<proteinExistence type="predicted"/>
<organism evidence="4 5">
    <name type="scientific">Streptomyces yanii</name>
    <dbReference type="NCBI Taxonomy" id="78510"/>
    <lineage>
        <taxon>Bacteria</taxon>
        <taxon>Bacillati</taxon>
        <taxon>Actinomycetota</taxon>
        <taxon>Actinomycetes</taxon>
        <taxon>Kitasatosporales</taxon>
        <taxon>Streptomycetaceae</taxon>
        <taxon>Streptomyces</taxon>
    </lineage>
</organism>
<dbReference type="Pfam" id="PF16347">
    <property type="entry name" value="SGSH_C"/>
    <property type="match status" value="1"/>
</dbReference>